<proteinExistence type="inferred from homology"/>
<keyword evidence="9" id="KW-1185">Reference proteome</keyword>
<dbReference type="Pfam" id="PF00892">
    <property type="entry name" value="EamA"/>
    <property type="match status" value="2"/>
</dbReference>
<feature type="domain" description="EamA" evidence="7">
    <location>
        <begin position="25"/>
        <end position="159"/>
    </location>
</feature>
<comment type="similarity">
    <text evidence="2">Belongs to the drug/metabolite transporter (DMT) superfamily. 10 TMS drug/metabolite exporter (DME) (TC 2.A.7.3) family.</text>
</comment>
<dbReference type="Gene3D" id="1.10.3730.20">
    <property type="match status" value="1"/>
</dbReference>
<protein>
    <submittedName>
        <fullName evidence="8">Transporter RarD family, DMT superfamily protein</fullName>
    </submittedName>
</protein>
<evidence type="ECO:0000259" key="7">
    <source>
        <dbReference type="Pfam" id="PF00892"/>
    </source>
</evidence>
<dbReference type="PANTHER" id="PTHR22911">
    <property type="entry name" value="ACYL-MALONYL CONDENSING ENZYME-RELATED"/>
    <property type="match status" value="1"/>
</dbReference>
<organism evidence="8 9">
    <name type="scientific">Thalassobaculum fulvum</name>
    <dbReference type="NCBI Taxonomy" id="1633335"/>
    <lineage>
        <taxon>Bacteria</taxon>
        <taxon>Pseudomonadati</taxon>
        <taxon>Pseudomonadota</taxon>
        <taxon>Alphaproteobacteria</taxon>
        <taxon>Rhodospirillales</taxon>
        <taxon>Thalassobaculaceae</taxon>
        <taxon>Thalassobaculum</taxon>
    </lineage>
</organism>
<feature type="domain" description="EamA" evidence="7">
    <location>
        <begin position="171"/>
        <end position="302"/>
    </location>
</feature>
<keyword evidence="5 6" id="KW-0472">Membrane</keyword>
<feature type="transmembrane region" description="Helical" evidence="6">
    <location>
        <begin position="24"/>
        <end position="46"/>
    </location>
</feature>
<dbReference type="Proteomes" id="UP000630353">
    <property type="component" value="Unassembled WGS sequence"/>
</dbReference>
<feature type="transmembrane region" description="Helical" evidence="6">
    <location>
        <begin position="260"/>
        <end position="280"/>
    </location>
</feature>
<evidence type="ECO:0000313" key="8">
    <source>
        <dbReference type="EMBL" id="GHD56792.1"/>
    </source>
</evidence>
<feature type="transmembrane region" description="Helical" evidence="6">
    <location>
        <begin position="91"/>
        <end position="112"/>
    </location>
</feature>
<feature type="transmembrane region" description="Helical" evidence="6">
    <location>
        <begin position="143"/>
        <end position="163"/>
    </location>
</feature>
<sequence>MRSEPEATAAPTQPGLTTPASPTAAALLMLTAAALVAVTTLLAKALGRGVGGEPLPPFMVSGGRFAFAWLTLLPFVAWMRPSFEGAAWKLHAARSFCGWAGVSGMFAAAAVLPLADATAISFLNPMIAMVLAIPLLGERIGPWRWGAAATALLGAVVLIRPGLAAFQPYSLVALAAAVFMAFEVVVVKMLAGGSTKAGEPPIRILFINNSIGATISLAAAATVWVWPSPAQWPMLAAIGVVMLSVQALFIQALKRADASFVMPFFYATLIFASAYDAAVFGDLPTALSVLGAALIVAGAAVLAWRERVRQA</sequence>
<dbReference type="GO" id="GO:0016020">
    <property type="term" value="C:membrane"/>
    <property type="evidence" value="ECO:0007669"/>
    <property type="project" value="UniProtKB-SubCell"/>
</dbReference>
<evidence type="ECO:0000256" key="5">
    <source>
        <dbReference type="ARBA" id="ARBA00023136"/>
    </source>
</evidence>
<keyword evidence="4 6" id="KW-1133">Transmembrane helix</keyword>
<reference evidence="8" key="1">
    <citation type="journal article" date="2014" name="Int. J. Syst. Evol. Microbiol.">
        <title>Complete genome sequence of Corynebacterium casei LMG S-19264T (=DSM 44701T), isolated from a smear-ripened cheese.</title>
        <authorList>
            <consortium name="US DOE Joint Genome Institute (JGI-PGF)"/>
            <person name="Walter F."/>
            <person name="Albersmeier A."/>
            <person name="Kalinowski J."/>
            <person name="Ruckert C."/>
        </authorList>
    </citation>
    <scope>NUCLEOTIDE SEQUENCE</scope>
    <source>
        <strain evidence="8">KCTC 42651</strain>
    </source>
</reference>
<dbReference type="PANTHER" id="PTHR22911:SF6">
    <property type="entry name" value="SOLUTE CARRIER FAMILY 35 MEMBER G1"/>
    <property type="match status" value="1"/>
</dbReference>
<dbReference type="EMBL" id="BMZS01000009">
    <property type="protein sequence ID" value="GHD56792.1"/>
    <property type="molecule type" value="Genomic_DNA"/>
</dbReference>
<keyword evidence="3 6" id="KW-0812">Transmembrane</keyword>
<feature type="transmembrane region" description="Helical" evidence="6">
    <location>
        <begin position="58"/>
        <end position="79"/>
    </location>
</feature>
<feature type="transmembrane region" description="Helical" evidence="6">
    <location>
        <begin position="232"/>
        <end position="253"/>
    </location>
</feature>
<dbReference type="InterPro" id="IPR000620">
    <property type="entry name" value="EamA_dom"/>
</dbReference>
<evidence type="ECO:0000313" key="9">
    <source>
        <dbReference type="Proteomes" id="UP000630353"/>
    </source>
</evidence>
<evidence type="ECO:0000256" key="3">
    <source>
        <dbReference type="ARBA" id="ARBA00022692"/>
    </source>
</evidence>
<name>A0A918XUA4_9PROT</name>
<feature type="transmembrane region" description="Helical" evidence="6">
    <location>
        <begin position="118"/>
        <end position="136"/>
    </location>
</feature>
<evidence type="ECO:0000256" key="2">
    <source>
        <dbReference type="ARBA" id="ARBA00009853"/>
    </source>
</evidence>
<comment type="subcellular location">
    <subcellularLocation>
        <location evidence="1">Membrane</location>
        <topology evidence="1">Multi-pass membrane protein</topology>
    </subcellularLocation>
</comment>
<dbReference type="AlphaFoldDB" id="A0A918XUA4"/>
<accession>A0A918XUA4</accession>
<dbReference type="InterPro" id="IPR037185">
    <property type="entry name" value="EmrE-like"/>
</dbReference>
<dbReference type="SUPFAM" id="SSF103481">
    <property type="entry name" value="Multidrug resistance efflux transporter EmrE"/>
    <property type="match status" value="2"/>
</dbReference>
<dbReference type="RefSeq" id="WP_229837375.1">
    <property type="nucleotide sequence ID" value="NZ_BMZS01000009.1"/>
</dbReference>
<feature type="transmembrane region" description="Helical" evidence="6">
    <location>
        <begin position="169"/>
        <end position="190"/>
    </location>
</feature>
<feature type="transmembrane region" description="Helical" evidence="6">
    <location>
        <begin position="286"/>
        <end position="304"/>
    </location>
</feature>
<evidence type="ECO:0000256" key="1">
    <source>
        <dbReference type="ARBA" id="ARBA00004141"/>
    </source>
</evidence>
<evidence type="ECO:0000256" key="6">
    <source>
        <dbReference type="SAM" id="Phobius"/>
    </source>
</evidence>
<reference evidence="8" key="2">
    <citation type="submission" date="2020-09" db="EMBL/GenBank/DDBJ databases">
        <authorList>
            <person name="Sun Q."/>
            <person name="Kim S."/>
        </authorList>
    </citation>
    <scope>NUCLEOTIDE SEQUENCE</scope>
    <source>
        <strain evidence="8">KCTC 42651</strain>
    </source>
</reference>
<gene>
    <name evidence="8" type="ORF">GCM10017083_37310</name>
</gene>
<feature type="transmembrane region" description="Helical" evidence="6">
    <location>
        <begin position="202"/>
        <end position="226"/>
    </location>
</feature>
<comment type="caution">
    <text evidence="8">The sequence shown here is derived from an EMBL/GenBank/DDBJ whole genome shotgun (WGS) entry which is preliminary data.</text>
</comment>
<evidence type="ECO:0000256" key="4">
    <source>
        <dbReference type="ARBA" id="ARBA00022989"/>
    </source>
</evidence>